<dbReference type="InterPro" id="IPR001750">
    <property type="entry name" value="ND/Mrp_TM"/>
</dbReference>
<feature type="domain" description="NADH:quinone oxidoreductase/Mrp antiporter transmembrane" evidence="12">
    <location>
        <begin position="27"/>
        <end position="122"/>
    </location>
</feature>
<keyword evidence="11" id="KW-0472">Membrane</keyword>
<proteinExistence type="predicted"/>
<name>A0ABS8Y5R8_DATST</name>
<accession>A0ABS8Y5R8</accession>
<keyword evidence="14" id="KW-1185">Reference proteome</keyword>
<evidence type="ECO:0000256" key="4">
    <source>
        <dbReference type="ARBA" id="ARBA00022640"/>
    </source>
</evidence>
<comment type="caution">
    <text evidence="13">The sequence shown here is derived from an EMBL/GenBank/DDBJ whole genome shotgun (WGS) entry which is preliminary data.</text>
</comment>
<keyword evidence="4" id="KW-0934">Plastid</keyword>
<feature type="transmembrane region" description="Helical" evidence="11">
    <location>
        <begin position="103"/>
        <end position="124"/>
    </location>
</feature>
<evidence type="ECO:0000313" key="14">
    <source>
        <dbReference type="Proteomes" id="UP000823775"/>
    </source>
</evidence>
<organism evidence="13 14">
    <name type="scientific">Datura stramonium</name>
    <name type="common">Jimsonweed</name>
    <name type="synonym">Common thornapple</name>
    <dbReference type="NCBI Taxonomy" id="4076"/>
    <lineage>
        <taxon>Eukaryota</taxon>
        <taxon>Viridiplantae</taxon>
        <taxon>Streptophyta</taxon>
        <taxon>Embryophyta</taxon>
        <taxon>Tracheophyta</taxon>
        <taxon>Spermatophyta</taxon>
        <taxon>Magnoliopsida</taxon>
        <taxon>eudicotyledons</taxon>
        <taxon>Gunneridae</taxon>
        <taxon>Pentapetalae</taxon>
        <taxon>asterids</taxon>
        <taxon>lamiids</taxon>
        <taxon>Solanales</taxon>
        <taxon>Solanaceae</taxon>
        <taxon>Solanoideae</taxon>
        <taxon>Datureae</taxon>
        <taxon>Datura</taxon>
    </lineage>
</organism>
<keyword evidence="6" id="KW-0520">NAD</keyword>
<dbReference type="InterPro" id="IPR003918">
    <property type="entry name" value="NADH_UbQ_OxRdtase"/>
</dbReference>
<keyword evidence="11" id="KW-1133">Transmembrane helix</keyword>
<evidence type="ECO:0000313" key="13">
    <source>
        <dbReference type="EMBL" id="MCE5166339.1"/>
    </source>
</evidence>
<comment type="catalytic activity">
    <reaction evidence="9">
        <text>a plastoquinone + NADPH + (n+1) H(+)(in) = a plastoquinol + NADP(+) + n H(+)(out)</text>
        <dbReference type="Rhea" id="RHEA:42612"/>
        <dbReference type="Rhea" id="RHEA-COMP:9561"/>
        <dbReference type="Rhea" id="RHEA-COMP:9562"/>
        <dbReference type="ChEBI" id="CHEBI:15378"/>
        <dbReference type="ChEBI" id="CHEBI:17757"/>
        <dbReference type="ChEBI" id="CHEBI:57783"/>
        <dbReference type="ChEBI" id="CHEBI:58349"/>
        <dbReference type="ChEBI" id="CHEBI:62192"/>
    </reaction>
</comment>
<evidence type="ECO:0000256" key="3">
    <source>
        <dbReference type="ARBA" id="ARBA00021006"/>
    </source>
</evidence>
<comment type="catalytic activity">
    <reaction evidence="10">
        <text>a plastoquinone + NADH + (n+1) H(+)(in) = a plastoquinol + NAD(+) + n H(+)(out)</text>
        <dbReference type="Rhea" id="RHEA:42608"/>
        <dbReference type="Rhea" id="RHEA-COMP:9561"/>
        <dbReference type="Rhea" id="RHEA-COMP:9562"/>
        <dbReference type="ChEBI" id="CHEBI:15378"/>
        <dbReference type="ChEBI" id="CHEBI:17757"/>
        <dbReference type="ChEBI" id="CHEBI:57540"/>
        <dbReference type="ChEBI" id="CHEBI:57945"/>
        <dbReference type="ChEBI" id="CHEBI:62192"/>
    </reaction>
</comment>
<sequence>MSRIFLKERGAFGNAETGGAWLSLARFIRFWVLPVHVEAPMAGSIILAGIALKLETYGFLRFSIPMFPEATLCSTPFIYTLSAIAIIYTSSTTLRQVDLKKNIAYSSVAHMNLVTIGMFIRAVAVRSPILSYGHTRTKHV</sequence>
<evidence type="ECO:0000256" key="6">
    <source>
        <dbReference type="ARBA" id="ARBA00023027"/>
    </source>
</evidence>
<feature type="transmembrane region" description="Helical" evidence="11">
    <location>
        <begin position="39"/>
        <end position="60"/>
    </location>
</feature>
<evidence type="ECO:0000256" key="7">
    <source>
        <dbReference type="ARBA" id="ARBA00023075"/>
    </source>
</evidence>
<comment type="subcellular location">
    <subcellularLocation>
        <location evidence="1">Plastid</location>
        <location evidence="1">Chloroplast thylakoid membrane</location>
    </subcellularLocation>
</comment>
<evidence type="ECO:0000256" key="5">
    <source>
        <dbReference type="ARBA" id="ARBA00022967"/>
    </source>
</evidence>
<dbReference type="Proteomes" id="UP000823775">
    <property type="component" value="Unassembled WGS sequence"/>
</dbReference>
<dbReference type="PANTHER" id="PTHR43507:SF1">
    <property type="entry name" value="NADH-UBIQUINONE OXIDOREDUCTASE CHAIN 4"/>
    <property type="match status" value="1"/>
</dbReference>
<evidence type="ECO:0000256" key="8">
    <source>
        <dbReference type="ARBA" id="ARBA00031025"/>
    </source>
</evidence>
<evidence type="ECO:0000256" key="1">
    <source>
        <dbReference type="ARBA" id="ARBA00004334"/>
    </source>
</evidence>
<gene>
    <name evidence="13" type="primary">NAD4_2</name>
    <name evidence="13" type="ORF">HAX54_017778</name>
</gene>
<evidence type="ECO:0000256" key="2">
    <source>
        <dbReference type="ARBA" id="ARBA00012944"/>
    </source>
</evidence>
<keyword evidence="5" id="KW-1278">Translocase</keyword>
<dbReference type="PANTHER" id="PTHR43507">
    <property type="entry name" value="NADH-UBIQUINONE OXIDOREDUCTASE CHAIN 4"/>
    <property type="match status" value="1"/>
</dbReference>
<keyword evidence="7" id="KW-0830">Ubiquinone</keyword>
<reference evidence="13 14" key="1">
    <citation type="journal article" date="2021" name="BMC Genomics">
        <title>Datura genome reveals duplications of psychoactive alkaloid biosynthetic genes and high mutation rate following tissue culture.</title>
        <authorList>
            <person name="Rajewski A."/>
            <person name="Carter-House D."/>
            <person name="Stajich J."/>
            <person name="Litt A."/>
        </authorList>
    </citation>
    <scope>NUCLEOTIDE SEQUENCE [LARGE SCALE GENOMIC DNA]</scope>
    <source>
        <strain evidence="13">AR-01</strain>
    </source>
</reference>
<dbReference type="Pfam" id="PF00361">
    <property type="entry name" value="Proton_antipo_M"/>
    <property type="match status" value="1"/>
</dbReference>
<evidence type="ECO:0000256" key="11">
    <source>
        <dbReference type="SAM" id="Phobius"/>
    </source>
</evidence>
<feature type="transmembrane region" description="Helical" evidence="11">
    <location>
        <begin position="72"/>
        <end position="91"/>
    </location>
</feature>
<evidence type="ECO:0000259" key="12">
    <source>
        <dbReference type="Pfam" id="PF00361"/>
    </source>
</evidence>
<evidence type="ECO:0000256" key="10">
    <source>
        <dbReference type="ARBA" id="ARBA00048026"/>
    </source>
</evidence>
<keyword evidence="11" id="KW-0812">Transmembrane</keyword>
<dbReference type="EMBL" id="JACEIK010021825">
    <property type="protein sequence ID" value="MCE5166339.1"/>
    <property type="molecule type" value="Genomic_DNA"/>
</dbReference>
<evidence type="ECO:0000256" key="9">
    <source>
        <dbReference type="ARBA" id="ARBA00047726"/>
    </source>
</evidence>
<dbReference type="EC" id="7.1.1.2" evidence="2"/>
<protein>
    <recommendedName>
        <fullName evidence="3">NADH-ubiquinone oxidoreductase chain 4</fullName>
        <ecNumber evidence="2">7.1.1.2</ecNumber>
    </recommendedName>
    <alternativeName>
        <fullName evidence="8">NADH dehydrogenase subunit 4</fullName>
    </alternativeName>
</protein>